<gene>
    <name evidence="1" type="primary">Acey_s0258.g423</name>
    <name evidence="1" type="ORF">Y032_0258g423</name>
</gene>
<evidence type="ECO:0000313" key="2">
    <source>
        <dbReference type="Proteomes" id="UP000024635"/>
    </source>
</evidence>
<dbReference type="AlphaFoldDB" id="A0A016SAJ9"/>
<name>A0A016SAJ9_9BILA</name>
<accession>A0A016SAJ9</accession>
<keyword evidence="2" id="KW-1185">Reference proteome</keyword>
<protein>
    <submittedName>
        <fullName evidence="1">Uncharacterized protein</fullName>
    </submittedName>
</protein>
<evidence type="ECO:0000313" key="1">
    <source>
        <dbReference type="EMBL" id="EYB87693.1"/>
    </source>
</evidence>
<organism evidence="1 2">
    <name type="scientific">Ancylostoma ceylanicum</name>
    <dbReference type="NCBI Taxonomy" id="53326"/>
    <lineage>
        <taxon>Eukaryota</taxon>
        <taxon>Metazoa</taxon>
        <taxon>Ecdysozoa</taxon>
        <taxon>Nematoda</taxon>
        <taxon>Chromadorea</taxon>
        <taxon>Rhabditida</taxon>
        <taxon>Rhabditina</taxon>
        <taxon>Rhabditomorpha</taxon>
        <taxon>Strongyloidea</taxon>
        <taxon>Ancylostomatidae</taxon>
        <taxon>Ancylostomatinae</taxon>
        <taxon>Ancylostoma</taxon>
    </lineage>
</organism>
<dbReference type="Proteomes" id="UP000024635">
    <property type="component" value="Unassembled WGS sequence"/>
</dbReference>
<comment type="caution">
    <text evidence="1">The sequence shown here is derived from an EMBL/GenBank/DDBJ whole genome shotgun (WGS) entry which is preliminary data.</text>
</comment>
<dbReference type="EMBL" id="JARK01001594">
    <property type="protein sequence ID" value="EYB87693.1"/>
    <property type="molecule type" value="Genomic_DNA"/>
</dbReference>
<sequence length="109" mass="12636">MDIFEDGTICLTVTIEKCKTVRKCFLHTLSMRKYCCWDGSSSSWRADRVAMKLDFGKLRVTNHGRVRNMPYGLDVLLQRNFMNTLTLRGFVKFGNLRQTLERKGGILLI</sequence>
<proteinExistence type="predicted"/>
<reference evidence="2" key="1">
    <citation type="journal article" date="2015" name="Nat. Genet.">
        <title>The genome and transcriptome of the zoonotic hookworm Ancylostoma ceylanicum identify infection-specific gene families.</title>
        <authorList>
            <person name="Schwarz E.M."/>
            <person name="Hu Y."/>
            <person name="Antoshechkin I."/>
            <person name="Miller M.M."/>
            <person name="Sternberg P.W."/>
            <person name="Aroian R.V."/>
        </authorList>
    </citation>
    <scope>NUCLEOTIDE SEQUENCE</scope>
    <source>
        <strain evidence="2">HY135</strain>
    </source>
</reference>